<name>A0A1U9MI42_9HYPH</name>
<proteinExistence type="predicted"/>
<evidence type="ECO:0000313" key="3">
    <source>
        <dbReference type="Proteomes" id="UP000189632"/>
    </source>
</evidence>
<dbReference type="InterPro" id="IPR050181">
    <property type="entry name" value="Cold_shock_domain"/>
</dbReference>
<dbReference type="AlphaFoldDB" id="A0A1U9MI42"/>
<reference evidence="2 3" key="1">
    <citation type="submission" date="2016-11" db="EMBL/GenBank/DDBJ databases">
        <title>Comparative genomics of Bartonella apis.</title>
        <authorList>
            <person name="Engel P."/>
        </authorList>
    </citation>
    <scope>NUCLEOTIDE SEQUENCE [LARGE SCALE GENOMIC DNA]</scope>
    <source>
        <strain evidence="2 3">BBC0122</strain>
    </source>
</reference>
<dbReference type="OrthoDB" id="9791685at2"/>
<dbReference type="STRING" id="1686310.BBC0244_013220"/>
<dbReference type="PANTHER" id="PTHR11544">
    <property type="entry name" value="COLD SHOCK DOMAIN CONTAINING PROTEINS"/>
    <property type="match status" value="1"/>
</dbReference>
<gene>
    <name evidence="2" type="ORF">BBC0122_012780</name>
</gene>
<feature type="domain" description="CSD" evidence="1">
    <location>
        <begin position="26"/>
        <end position="92"/>
    </location>
</feature>
<dbReference type="InterPro" id="IPR011129">
    <property type="entry name" value="CSD"/>
</dbReference>
<dbReference type="RefSeq" id="WP_077992333.1">
    <property type="nucleotide sequence ID" value="NZ_CP015625.1"/>
</dbReference>
<dbReference type="KEGG" id="bapi:BBC0122_012780"/>
<dbReference type="SUPFAM" id="SSF50249">
    <property type="entry name" value="Nucleic acid-binding proteins"/>
    <property type="match status" value="2"/>
</dbReference>
<dbReference type="CDD" id="cd04458">
    <property type="entry name" value="CSP_CDS"/>
    <property type="match status" value="2"/>
</dbReference>
<protein>
    <submittedName>
        <fullName evidence="2">Cold-shock DNA-binding protein family</fullName>
    </submittedName>
</protein>
<dbReference type="GO" id="GO:0003677">
    <property type="term" value="F:DNA binding"/>
    <property type="evidence" value="ECO:0007669"/>
    <property type="project" value="UniProtKB-KW"/>
</dbReference>
<accession>A0A1U9MI42</accession>
<dbReference type="Pfam" id="PF00313">
    <property type="entry name" value="CSD"/>
    <property type="match status" value="2"/>
</dbReference>
<sequence>MASDEILEGFLPSQDSSETAATDVVEISGTIKWFDVSKGYGFIVPDIAGVPDILLHVTVMRRDGFHTALEGARIVCMVKKGERGLQCIQVKSIDLSTAVHPSELPARTHVVVTPESGLERAIVKWFNREKGFGFLTRGEGTEDIFIHMETLRRFGLAELRPGQVVLVRYGRGEKGLMAAEIHPDIAVPFPTH</sequence>
<dbReference type="GO" id="GO:0005829">
    <property type="term" value="C:cytosol"/>
    <property type="evidence" value="ECO:0007669"/>
    <property type="project" value="UniProtKB-ARBA"/>
</dbReference>
<keyword evidence="2" id="KW-0238">DNA-binding</keyword>
<dbReference type="Gene3D" id="2.40.50.140">
    <property type="entry name" value="Nucleic acid-binding proteins"/>
    <property type="match status" value="2"/>
</dbReference>
<dbReference type="SMART" id="SM00357">
    <property type="entry name" value="CSP"/>
    <property type="match status" value="2"/>
</dbReference>
<dbReference type="PROSITE" id="PS51857">
    <property type="entry name" value="CSD_2"/>
    <property type="match status" value="2"/>
</dbReference>
<dbReference type="InterPro" id="IPR002059">
    <property type="entry name" value="CSP_DNA-bd"/>
</dbReference>
<keyword evidence="3" id="KW-1185">Reference proteome</keyword>
<feature type="domain" description="CSD" evidence="1">
    <location>
        <begin position="118"/>
        <end position="183"/>
    </location>
</feature>
<evidence type="ECO:0000259" key="1">
    <source>
        <dbReference type="PROSITE" id="PS51857"/>
    </source>
</evidence>
<dbReference type="PRINTS" id="PR00050">
    <property type="entry name" value="COLDSHOCK"/>
</dbReference>
<dbReference type="EMBL" id="CP015625">
    <property type="protein sequence ID" value="AQT47389.1"/>
    <property type="molecule type" value="Genomic_DNA"/>
</dbReference>
<evidence type="ECO:0000313" key="2">
    <source>
        <dbReference type="EMBL" id="AQT47389.1"/>
    </source>
</evidence>
<dbReference type="InterPro" id="IPR012340">
    <property type="entry name" value="NA-bd_OB-fold"/>
</dbReference>
<organism evidence="2 3">
    <name type="scientific">Bartonella choladocola</name>
    <dbReference type="NCBI Taxonomy" id="2750995"/>
    <lineage>
        <taxon>Bacteria</taxon>
        <taxon>Pseudomonadati</taxon>
        <taxon>Pseudomonadota</taxon>
        <taxon>Alphaproteobacteria</taxon>
        <taxon>Hyphomicrobiales</taxon>
        <taxon>Bartonellaceae</taxon>
        <taxon>Bartonella</taxon>
    </lineage>
</organism>
<dbReference type="Proteomes" id="UP000189632">
    <property type="component" value="Chromosome"/>
</dbReference>